<proteinExistence type="predicted"/>
<reference evidence="1" key="1">
    <citation type="submission" date="2023-06" db="EMBL/GenBank/DDBJ databases">
        <authorList>
            <consortium name="Lawrence Berkeley National Laboratory"/>
            <person name="Ahrendt S."/>
            <person name="Sahu N."/>
            <person name="Indic B."/>
            <person name="Wong-Bajracharya J."/>
            <person name="Merenyi Z."/>
            <person name="Ke H.-M."/>
            <person name="Monk M."/>
            <person name="Kocsube S."/>
            <person name="Drula E."/>
            <person name="Lipzen A."/>
            <person name="Balint B."/>
            <person name="Henrissat B."/>
            <person name="Andreopoulos B."/>
            <person name="Martin F.M."/>
            <person name="Harder C.B."/>
            <person name="Rigling D."/>
            <person name="Ford K.L."/>
            <person name="Foster G.D."/>
            <person name="Pangilinan J."/>
            <person name="Papanicolaou A."/>
            <person name="Barry K."/>
            <person name="LaButti K."/>
            <person name="Viragh M."/>
            <person name="Koriabine M."/>
            <person name="Yan M."/>
            <person name="Riley R."/>
            <person name="Champramary S."/>
            <person name="Plett K.L."/>
            <person name="Tsai I.J."/>
            <person name="Slot J."/>
            <person name="Sipos G."/>
            <person name="Plett J."/>
            <person name="Nagy L.G."/>
            <person name="Grigoriev I.V."/>
        </authorList>
    </citation>
    <scope>NUCLEOTIDE SEQUENCE</scope>
    <source>
        <strain evidence="1">HWK02</strain>
    </source>
</reference>
<name>A0AA39QAK3_9AGAR</name>
<protein>
    <submittedName>
        <fullName evidence="1">Uncharacterized protein</fullName>
    </submittedName>
</protein>
<evidence type="ECO:0000313" key="2">
    <source>
        <dbReference type="Proteomes" id="UP001175228"/>
    </source>
</evidence>
<organism evidence="1 2">
    <name type="scientific">Armillaria luteobubalina</name>
    <dbReference type="NCBI Taxonomy" id="153913"/>
    <lineage>
        <taxon>Eukaryota</taxon>
        <taxon>Fungi</taxon>
        <taxon>Dikarya</taxon>
        <taxon>Basidiomycota</taxon>
        <taxon>Agaricomycotina</taxon>
        <taxon>Agaricomycetes</taxon>
        <taxon>Agaricomycetidae</taxon>
        <taxon>Agaricales</taxon>
        <taxon>Marasmiineae</taxon>
        <taxon>Physalacriaceae</taxon>
        <taxon>Armillaria</taxon>
    </lineage>
</organism>
<keyword evidence="2" id="KW-1185">Reference proteome</keyword>
<accession>A0AA39QAK3</accession>
<gene>
    <name evidence="1" type="ORF">EDD18DRAFT_1102695</name>
</gene>
<sequence length="149" mass="16764">MNMDGVRGVRQVRIKMKSHRVRIRGLVEETEIRLEGQVEKPGNGIQQSPISEWELVGCVEVRKNSSSLSIMLSTSYCCSQTPEAYVAPPTLEDADPNTLEELYAERDGKDAAYRVAMEAHDEWKIEKEAVVAKARKEAAATEEARKKEE</sequence>
<comment type="caution">
    <text evidence="1">The sequence shown here is derived from an EMBL/GenBank/DDBJ whole genome shotgun (WGS) entry which is preliminary data.</text>
</comment>
<dbReference type="AlphaFoldDB" id="A0AA39QAK3"/>
<dbReference type="EMBL" id="JAUEPU010000009">
    <property type="protein sequence ID" value="KAK0499327.1"/>
    <property type="molecule type" value="Genomic_DNA"/>
</dbReference>
<evidence type="ECO:0000313" key="1">
    <source>
        <dbReference type="EMBL" id="KAK0499327.1"/>
    </source>
</evidence>
<dbReference type="Proteomes" id="UP001175228">
    <property type="component" value="Unassembled WGS sequence"/>
</dbReference>